<gene>
    <name evidence="1" type="ORF">PsorP6_013276</name>
</gene>
<dbReference type="EMBL" id="CM047592">
    <property type="protein sequence ID" value="KAI9917858.1"/>
    <property type="molecule type" value="Genomic_DNA"/>
</dbReference>
<name>A0ACC0WG77_9STRA</name>
<protein>
    <submittedName>
        <fullName evidence="1">Uncharacterized protein</fullName>
    </submittedName>
</protein>
<organism evidence="1 2">
    <name type="scientific">Peronosclerospora sorghi</name>
    <dbReference type="NCBI Taxonomy" id="230839"/>
    <lineage>
        <taxon>Eukaryota</taxon>
        <taxon>Sar</taxon>
        <taxon>Stramenopiles</taxon>
        <taxon>Oomycota</taxon>
        <taxon>Peronosporomycetes</taxon>
        <taxon>Peronosporales</taxon>
        <taxon>Peronosporaceae</taxon>
        <taxon>Peronosclerospora</taxon>
    </lineage>
</organism>
<evidence type="ECO:0000313" key="1">
    <source>
        <dbReference type="EMBL" id="KAI9917858.1"/>
    </source>
</evidence>
<comment type="caution">
    <text evidence="1">The sequence shown here is derived from an EMBL/GenBank/DDBJ whole genome shotgun (WGS) entry which is preliminary data.</text>
</comment>
<sequence length="282" mass="31912">MESATKFESGHPCYPPPPPQPFHLSPTDNRSTATAWRSGSSTPSHVTKRSREDLNQKEKQRMFKLNDRINQLKRLLDDAGVQTKKNKQSILDNTSHYIELLRKDLVIAQQKAERAEKQTETIRQTFKGGTTGTDKVMSGVFQKTTTPRVVLDMDMKPVVFNNAFVKFTGLSELVLKKKKTLRPYLCADETKFEYIMKQVYETKHSISVCVQTIVADVNLVAAAVTDDKRNATNVEFSLIPLETHQRPLSTKRAKPSAPHNEIDASGTKSFKRKEKSSPYVET</sequence>
<evidence type="ECO:0000313" key="2">
    <source>
        <dbReference type="Proteomes" id="UP001163321"/>
    </source>
</evidence>
<reference evidence="1 2" key="1">
    <citation type="journal article" date="2022" name="bioRxiv">
        <title>The genome of the oomycete Peronosclerospora sorghi, a cosmopolitan pathogen of maize and sorghum, is inflated with dispersed pseudogenes.</title>
        <authorList>
            <person name="Fletcher K."/>
            <person name="Martin F."/>
            <person name="Isakeit T."/>
            <person name="Cavanaugh K."/>
            <person name="Magill C."/>
            <person name="Michelmore R."/>
        </authorList>
    </citation>
    <scope>NUCLEOTIDE SEQUENCE [LARGE SCALE GENOMIC DNA]</scope>
    <source>
        <strain evidence="1">P6</strain>
    </source>
</reference>
<dbReference type="Proteomes" id="UP001163321">
    <property type="component" value="Chromosome 13"/>
</dbReference>
<proteinExistence type="predicted"/>
<keyword evidence="2" id="KW-1185">Reference proteome</keyword>
<accession>A0ACC0WG77</accession>